<name>A0A6C0AEU8_9ZZZZ</name>
<dbReference type="EMBL" id="MN740595">
    <property type="protein sequence ID" value="QHS78279.1"/>
    <property type="molecule type" value="Genomic_DNA"/>
</dbReference>
<protein>
    <submittedName>
        <fullName evidence="1">Uncharacterized protein</fullName>
    </submittedName>
</protein>
<dbReference type="AlphaFoldDB" id="A0A6C0AEU8"/>
<sequence>MFGLQSTKNLDKFYVNICNDIDSWLKDHTFYEYKELAITESKHPIIGLHSTTPKSLEKILENGFNSTDKEAIVYGDERNTPVNNQANFASPYLQGDKVKIRGLKRSHDQYISYTNGFTRVIKHNIFEWLDKNGINLIKLKKKYPEEVIEFPIIIAAFHNCNDKKIKIGPWINTSNAKKHVIILGIIYVKFTFEQIIEKYEMYKNNKFDIYTVNHEINYEIEWFNEFVRSYVTIKYDDL</sequence>
<evidence type="ECO:0000313" key="1">
    <source>
        <dbReference type="EMBL" id="QHS78279.1"/>
    </source>
</evidence>
<accession>A0A6C0AEU8</accession>
<proteinExistence type="predicted"/>
<organism evidence="1">
    <name type="scientific">viral metagenome</name>
    <dbReference type="NCBI Taxonomy" id="1070528"/>
    <lineage>
        <taxon>unclassified sequences</taxon>
        <taxon>metagenomes</taxon>
        <taxon>organismal metagenomes</taxon>
    </lineage>
</organism>
<reference evidence="1" key="1">
    <citation type="journal article" date="2020" name="Nature">
        <title>Giant virus diversity and host interactions through global metagenomics.</title>
        <authorList>
            <person name="Schulz F."/>
            <person name="Roux S."/>
            <person name="Paez-Espino D."/>
            <person name="Jungbluth S."/>
            <person name="Walsh D.A."/>
            <person name="Denef V.J."/>
            <person name="McMahon K.D."/>
            <person name="Konstantinidis K.T."/>
            <person name="Eloe-Fadrosh E.A."/>
            <person name="Kyrpides N.C."/>
            <person name="Woyke T."/>
        </authorList>
    </citation>
    <scope>NUCLEOTIDE SEQUENCE</scope>
    <source>
        <strain evidence="1">GVMAG-S-1021933-23</strain>
    </source>
</reference>